<dbReference type="SUPFAM" id="SSF117281">
    <property type="entry name" value="Kelch motif"/>
    <property type="match status" value="1"/>
</dbReference>
<evidence type="ECO:0000256" key="1">
    <source>
        <dbReference type="ARBA" id="ARBA00022441"/>
    </source>
</evidence>
<dbReference type="GeneID" id="14912761"/>
<protein>
    <submittedName>
        <fullName evidence="4">Kelch repeat-containing protein</fullName>
    </submittedName>
</protein>
<dbReference type="Proteomes" id="UP000011083">
    <property type="component" value="Unassembled WGS sequence"/>
</dbReference>
<dbReference type="VEuPathDB" id="AmoebaDB:ACA1_374590"/>
<dbReference type="STRING" id="1257118.L8GJM2"/>
<keyword evidence="1" id="KW-0880">Kelch repeat</keyword>
<feature type="region of interest" description="Disordered" evidence="3">
    <location>
        <begin position="414"/>
        <end position="435"/>
    </location>
</feature>
<dbReference type="InterPro" id="IPR015915">
    <property type="entry name" value="Kelch-typ_b-propeller"/>
</dbReference>
<dbReference type="SUPFAM" id="SSF81383">
    <property type="entry name" value="F-box domain"/>
    <property type="match status" value="1"/>
</dbReference>
<name>L8GJM2_ACACF</name>
<evidence type="ECO:0000313" key="4">
    <source>
        <dbReference type="EMBL" id="ELR12391.1"/>
    </source>
</evidence>
<keyword evidence="5" id="KW-1185">Reference proteome</keyword>
<dbReference type="OrthoDB" id="14731at2759"/>
<dbReference type="Gene3D" id="2.120.10.80">
    <property type="entry name" value="Kelch-type beta propeller"/>
    <property type="match status" value="1"/>
</dbReference>
<proteinExistence type="predicted"/>
<accession>L8GJM2</accession>
<dbReference type="PANTHER" id="PTHR46228">
    <property type="entry name" value="KELCH DOMAIN-CONTAINING PROTEIN"/>
    <property type="match status" value="1"/>
</dbReference>
<dbReference type="Pfam" id="PF24681">
    <property type="entry name" value="Kelch_KLHDC2_KLHL20_DRC7"/>
    <property type="match status" value="1"/>
</dbReference>
<reference evidence="4 5" key="1">
    <citation type="journal article" date="2013" name="Genome Biol.">
        <title>Genome of Acanthamoeba castellanii highlights extensive lateral gene transfer and early evolution of tyrosine kinase signaling.</title>
        <authorList>
            <person name="Clarke M."/>
            <person name="Lohan A.J."/>
            <person name="Liu B."/>
            <person name="Lagkouvardos I."/>
            <person name="Roy S."/>
            <person name="Zafar N."/>
            <person name="Bertelli C."/>
            <person name="Schilde C."/>
            <person name="Kianianmomeni A."/>
            <person name="Burglin T.R."/>
            <person name="Frech C."/>
            <person name="Turcotte B."/>
            <person name="Kopec K.O."/>
            <person name="Synnott J.M."/>
            <person name="Choo C."/>
            <person name="Paponov I."/>
            <person name="Finkler A."/>
            <person name="Soon Heng Tan C."/>
            <person name="Hutchins A.P."/>
            <person name="Weinmeier T."/>
            <person name="Rattei T."/>
            <person name="Chu J.S."/>
            <person name="Gimenez G."/>
            <person name="Irimia M."/>
            <person name="Rigden D.J."/>
            <person name="Fitzpatrick D.A."/>
            <person name="Lorenzo-Morales J."/>
            <person name="Bateman A."/>
            <person name="Chiu C.H."/>
            <person name="Tang P."/>
            <person name="Hegemann P."/>
            <person name="Fromm H."/>
            <person name="Raoult D."/>
            <person name="Greub G."/>
            <person name="Miranda-Saavedra D."/>
            <person name="Chen N."/>
            <person name="Nash P."/>
            <person name="Ginger M.L."/>
            <person name="Horn M."/>
            <person name="Schaap P."/>
            <person name="Caler L."/>
            <person name="Loftus B."/>
        </authorList>
    </citation>
    <scope>NUCLEOTIDE SEQUENCE [LARGE SCALE GENOMIC DNA]</scope>
    <source>
        <strain evidence="4 5">Neff</strain>
    </source>
</reference>
<dbReference type="KEGG" id="acan:ACA1_374590"/>
<dbReference type="PANTHER" id="PTHR46228:SF2">
    <property type="entry name" value="KELCH REPEAT PROTEIN (AFU_ORTHOLOGUE AFUA_4G14350)"/>
    <property type="match status" value="1"/>
</dbReference>
<dbReference type="InterPro" id="IPR036047">
    <property type="entry name" value="F-box-like_dom_sf"/>
</dbReference>
<dbReference type="CDD" id="cd09917">
    <property type="entry name" value="F-box_SF"/>
    <property type="match status" value="1"/>
</dbReference>
<evidence type="ECO:0000256" key="3">
    <source>
        <dbReference type="SAM" id="MobiDB-lite"/>
    </source>
</evidence>
<sequence length="435" mass="49779">MEIRDVIDEDEAGLGGRGGEVGLPPELWQCVFDWVDTWKGLGSVSRVCRAFHDLALLQIKRRRLAFETRLAEGDLRWKRVACVGTPAPDLRLEELRGEDEDEEQRDYFAHSLTLLYRQPHELLRDMEGPLLARYGGSFYMGGNVYDMIFSPAMFFYKFGKASWHRVDLVAKEGAWAPKRRSFASTHLINKGTQILFFGGQYRNRFSLPLDGHPEGWKFYNDAFLFDLRQLAWIPLACKGTPPHGRVGHRSVVIERKMWIFGGTYMDADFTYHYFDDVWTLDLDTLQWTKEQVTGEAPQARQSHSLCRIPNTTQALLWGGNAEVLSSKRDLNDCYILDTAAKTWTKVEYANKDSDAIWVLNIDRREWRKHDVPLHPSVFGDLPQAERRSMLERSVSFQGAAMGIEQIYLFGGIPPSSSSSSRMTSSRSDFDSSPSL</sequence>
<dbReference type="AlphaFoldDB" id="L8GJM2"/>
<organism evidence="4 5">
    <name type="scientific">Acanthamoeba castellanii (strain ATCC 30010 / Neff)</name>
    <dbReference type="NCBI Taxonomy" id="1257118"/>
    <lineage>
        <taxon>Eukaryota</taxon>
        <taxon>Amoebozoa</taxon>
        <taxon>Discosea</taxon>
        <taxon>Longamoebia</taxon>
        <taxon>Centramoebida</taxon>
        <taxon>Acanthamoebidae</taxon>
        <taxon>Acanthamoeba</taxon>
    </lineage>
</organism>
<evidence type="ECO:0000256" key="2">
    <source>
        <dbReference type="ARBA" id="ARBA00022737"/>
    </source>
</evidence>
<keyword evidence="2" id="KW-0677">Repeat</keyword>
<dbReference type="RefSeq" id="XP_004334404.1">
    <property type="nucleotide sequence ID" value="XM_004334356.1"/>
</dbReference>
<gene>
    <name evidence="4" type="ORF">ACA1_374590</name>
</gene>
<dbReference type="EMBL" id="KB008119">
    <property type="protein sequence ID" value="ELR12391.1"/>
    <property type="molecule type" value="Genomic_DNA"/>
</dbReference>
<evidence type="ECO:0000313" key="5">
    <source>
        <dbReference type="Proteomes" id="UP000011083"/>
    </source>
</evidence>